<feature type="transmembrane region" description="Helical" evidence="6">
    <location>
        <begin position="646"/>
        <end position="668"/>
    </location>
</feature>
<feature type="transmembrane region" description="Helical" evidence="6">
    <location>
        <begin position="722"/>
        <end position="741"/>
    </location>
</feature>
<comment type="subcellular location">
    <subcellularLocation>
        <location evidence="1">Cell membrane</location>
        <topology evidence="1">Multi-pass membrane protein</topology>
    </subcellularLocation>
</comment>
<dbReference type="Gene3D" id="1.10.510.10">
    <property type="entry name" value="Transferase(Phosphotransferase) domain 1"/>
    <property type="match status" value="1"/>
</dbReference>
<evidence type="ECO:0000256" key="1">
    <source>
        <dbReference type="ARBA" id="ARBA00004651"/>
    </source>
</evidence>
<keyword evidence="4 6" id="KW-1133">Transmembrane helix</keyword>
<keyword evidence="9" id="KW-1185">Reference proteome</keyword>
<comment type="caution">
    <text evidence="8">The sequence shown here is derived from an EMBL/GenBank/DDBJ whole genome shotgun (WGS) entry which is preliminary data.</text>
</comment>
<dbReference type="PANTHER" id="PTHR39087:SF2">
    <property type="entry name" value="UPF0104 MEMBRANE PROTEIN MJ1595"/>
    <property type="match status" value="1"/>
</dbReference>
<dbReference type="InterPro" id="IPR022791">
    <property type="entry name" value="L-PG_synthase/AglD"/>
</dbReference>
<feature type="transmembrane region" description="Helical" evidence="6">
    <location>
        <begin position="146"/>
        <end position="168"/>
    </location>
</feature>
<reference evidence="8 9" key="1">
    <citation type="submission" date="2020-05" db="EMBL/GenBank/DDBJ databases">
        <title>MicrobeNet Type strains.</title>
        <authorList>
            <person name="Nicholson A.C."/>
        </authorList>
    </citation>
    <scope>NUCLEOTIDE SEQUENCE [LARGE SCALE GENOMIC DNA]</scope>
    <source>
        <strain evidence="8 9">JCM 3224</strain>
    </source>
</reference>
<feature type="transmembrane region" description="Helical" evidence="6">
    <location>
        <begin position="33"/>
        <end position="52"/>
    </location>
</feature>
<evidence type="ECO:0000256" key="5">
    <source>
        <dbReference type="ARBA" id="ARBA00023136"/>
    </source>
</evidence>
<keyword evidence="5 6" id="KW-0472">Membrane</keyword>
<sequence>MTITETTTGTAASAAIPPEQRYPTVVQRHFGDAVRVALGLVALVISALVARHTDVPPLEVDLFRLINDLPSWVLPVLWPVMQLGTIGAVGVAAVAALAARRYGLARDVAAAGVISYFLAIEVKSLVGRARPDMLLEDLTLRSMQGGLGFVSGHAAVAAALAAAAAPWLPRPWRRVVWALAATVALSRVFVGAHLVLDVFGGAALGWTIAAALHLLWGAPVHRAEAPAVLKALVAAGLPAIRVVPVALDARGSRPFLVTTGTTGGDADLFVKVIGYHERNADLLFKLFRHLIFREVEDESPFATPKQEAEHEAFVALLAQRAGVRTPDIVSVGVAAGGDAWLAETRVPGRNLARSTVEISDEVLREIWGQVALLRAARIAHRDLRLANILLDEHRTPWVVDFGFGESGASDHRLAADVAELLVSMSLRVGVRRTVAAAHAVLGADALTSAAPLLQPLALAAATRSAARSSRGLLDEVRSAVAAVTGTDTVPPEVLVRFRWRTLGWIAATVFATYVLLPQIGQYRQIITTIDDAQWEWLAGMLAMSAATYIAASVTLMGASPRALAFGRTLNVQLATSFANRLAPYGLGGTAVNERYLERSGLSRASAVATLALTVSSAFVLHMLELAGVGLWLGQSRQMLTDALPSGWTLLIGFVAAMTALGVAIAVLVRRPGWLSELRDTAGAMAAVLRRPRRATMLIGGHLAANIGYIAALGFAVHAFGGTPSPALVAAVFLGGSALGAASPTPAGLGVVEAALVAGLMVGGVPSAAAVAGVLAYRLATFWLPSAIGFFSFRSLQRQHIL</sequence>
<keyword evidence="3 6" id="KW-0812">Transmembrane</keyword>
<dbReference type="RefSeq" id="WP_067525392.1">
    <property type="nucleotide sequence ID" value="NZ_JABELX010000001.1"/>
</dbReference>
<evidence type="ECO:0000256" key="4">
    <source>
        <dbReference type="ARBA" id="ARBA00022989"/>
    </source>
</evidence>
<feature type="domain" description="Phosphatidic acid phosphatase type 2/haloperoxidase" evidence="7">
    <location>
        <begin position="105"/>
        <end position="213"/>
    </location>
</feature>
<dbReference type="InterPro" id="IPR011009">
    <property type="entry name" value="Kinase-like_dom_sf"/>
</dbReference>
<dbReference type="InterPro" id="IPR000326">
    <property type="entry name" value="PAP2/HPO"/>
</dbReference>
<evidence type="ECO:0000259" key="7">
    <source>
        <dbReference type="SMART" id="SM00014"/>
    </source>
</evidence>
<feature type="transmembrane region" description="Helical" evidence="6">
    <location>
        <begin position="202"/>
        <end position="220"/>
    </location>
</feature>
<dbReference type="Proteomes" id="UP000586827">
    <property type="component" value="Unassembled WGS sequence"/>
</dbReference>
<dbReference type="SUPFAM" id="SSF48317">
    <property type="entry name" value="Acid phosphatase/Vanadium-dependent haloperoxidase"/>
    <property type="match status" value="1"/>
</dbReference>
<evidence type="ECO:0000313" key="8">
    <source>
        <dbReference type="EMBL" id="NNH69321.1"/>
    </source>
</evidence>
<dbReference type="Pfam" id="PF03706">
    <property type="entry name" value="LPG_synthase_TM"/>
    <property type="match status" value="1"/>
</dbReference>
<dbReference type="SMART" id="SM00014">
    <property type="entry name" value="acidPPc"/>
    <property type="match status" value="1"/>
</dbReference>
<name>A0A849C8N3_9NOCA</name>
<accession>A0A849C8N3</accession>
<dbReference type="InterPro" id="IPR036938">
    <property type="entry name" value="PAP2/HPO_sf"/>
</dbReference>
<proteinExistence type="predicted"/>
<dbReference type="Pfam" id="PF01569">
    <property type="entry name" value="PAP2"/>
    <property type="match status" value="1"/>
</dbReference>
<protein>
    <submittedName>
        <fullName evidence="8">Phosphatase PAP2 family protein</fullName>
    </submittedName>
</protein>
<feature type="transmembrane region" description="Helical" evidence="6">
    <location>
        <begin position="694"/>
        <end position="716"/>
    </location>
</feature>
<organism evidence="8 9">
    <name type="scientific">Nocardia uniformis</name>
    <dbReference type="NCBI Taxonomy" id="53432"/>
    <lineage>
        <taxon>Bacteria</taxon>
        <taxon>Bacillati</taxon>
        <taxon>Actinomycetota</taxon>
        <taxon>Actinomycetes</taxon>
        <taxon>Mycobacteriales</taxon>
        <taxon>Nocardiaceae</taxon>
        <taxon>Nocardia</taxon>
    </lineage>
</organism>
<feature type="transmembrane region" description="Helical" evidence="6">
    <location>
        <begin position="72"/>
        <end position="96"/>
    </location>
</feature>
<dbReference type="SUPFAM" id="SSF56112">
    <property type="entry name" value="Protein kinase-like (PK-like)"/>
    <property type="match status" value="1"/>
</dbReference>
<evidence type="ECO:0000256" key="2">
    <source>
        <dbReference type="ARBA" id="ARBA00022475"/>
    </source>
</evidence>
<feature type="transmembrane region" description="Helical" evidence="6">
    <location>
        <begin position="536"/>
        <end position="558"/>
    </location>
</feature>
<feature type="transmembrane region" description="Helical" evidence="6">
    <location>
        <begin position="175"/>
        <end position="196"/>
    </location>
</feature>
<dbReference type="EMBL" id="JABELX010000001">
    <property type="protein sequence ID" value="NNH69321.1"/>
    <property type="molecule type" value="Genomic_DNA"/>
</dbReference>
<dbReference type="AlphaFoldDB" id="A0A849C8N3"/>
<dbReference type="GO" id="GO:0005886">
    <property type="term" value="C:plasma membrane"/>
    <property type="evidence" value="ECO:0007669"/>
    <property type="project" value="UniProtKB-SubCell"/>
</dbReference>
<feature type="transmembrane region" description="Helical" evidence="6">
    <location>
        <begin position="108"/>
        <end position="126"/>
    </location>
</feature>
<dbReference type="Gene3D" id="1.20.144.10">
    <property type="entry name" value="Phosphatidic acid phosphatase type 2/haloperoxidase"/>
    <property type="match status" value="1"/>
</dbReference>
<gene>
    <name evidence="8" type="ORF">HLB23_05450</name>
</gene>
<keyword evidence="2" id="KW-1003">Cell membrane</keyword>
<evidence type="ECO:0000256" key="3">
    <source>
        <dbReference type="ARBA" id="ARBA00022692"/>
    </source>
</evidence>
<feature type="transmembrane region" description="Helical" evidence="6">
    <location>
        <begin position="604"/>
        <end position="626"/>
    </location>
</feature>
<feature type="transmembrane region" description="Helical" evidence="6">
    <location>
        <begin position="499"/>
        <end position="516"/>
    </location>
</feature>
<evidence type="ECO:0000313" key="9">
    <source>
        <dbReference type="Proteomes" id="UP000586827"/>
    </source>
</evidence>
<evidence type="ECO:0000256" key="6">
    <source>
        <dbReference type="SAM" id="Phobius"/>
    </source>
</evidence>
<dbReference type="PANTHER" id="PTHR39087">
    <property type="entry name" value="UPF0104 MEMBRANE PROTEIN MJ1595"/>
    <property type="match status" value="1"/>
</dbReference>